<dbReference type="PANTHER" id="PTHR10605">
    <property type="entry name" value="HEPARAN SULFATE SULFOTRANSFERASE"/>
    <property type="match status" value="1"/>
</dbReference>
<sequence>MHRYNQTPNLLLIGGPKTGTTSLMHWLRDHDSIFHPWPNESHFLMAGAAEFPTAPVHPRGTAIIAPEPTFNKYAEEPWILDKSAFHVYSERAFTAVRDQMPEARIIITLRNPIDLMLSMHQEHSKRLVDYNVSQADMLELAAARNFQQSADDPETWSFLAFPRLKHPTIKWAESLGDRVRIIPLSSIKNDPLATLNDILTWLELEPLPENTKLPRHNEGGDMNPSGWAKFLRQPPKFLITLAKILLPSHRLRKAIFDPLRRPGFKAKAASRPTLSEEVRIDLEAAFAEEIDFLANLESHIDSELIISH</sequence>
<keyword evidence="1 2" id="KW-0808">Transferase</keyword>
<dbReference type="SUPFAM" id="SSF52540">
    <property type="entry name" value="P-loop containing nucleoside triphosphate hydrolases"/>
    <property type="match status" value="1"/>
</dbReference>
<dbReference type="Gene3D" id="3.40.50.300">
    <property type="entry name" value="P-loop containing nucleotide triphosphate hydrolases"/>
    <property type="match status" value="1"/>
</dbReference>
<accession>A0A075GQ68</accession>
<evidence type="ECO:0000256" key="1">
    <source>
        <dbReference type="ARBA" id="ARBA00022679"/>
    </source>
</evidence>
<dbReference type="AlphaFoldDB" id="A0A075GQ68"/>
<dbReference type="InterPro" id="IPR037359">
    <property type="entry name" value="NST/OST"/>
</dbReference>
<name>A0A075GQ68_9EURY</name>
<dbReference type="InterPro" id="IPR027417">
    <property type="entry name" value="P-loop_NTPase"/>
</dbReference>
<protein>
    <submittedName>
        <fullName evidence="2">Sulfotransferase</fullName>
    </submittedName>
</protein>
<reference evidence="2" key="1">
    <citation type="journal article" date="2014" name="Genome Biol. Evol.">
        <title>Pangenome evidence for extensive interdomain horizontal transfer affecting lineage core and shell genes in uncultured planktonic thaumarchaeota and euryarchaeota.</title>
        <authorList>
            <person name="Deschamps P."/>
            <person name="Zivanovic Y."/>
            <person name="Moreira D."/>
            <person name="Rodriguez-Valera F."/>
            <person name="Lopez-Garcia P."/>
        </authorList>
    </citation>
    <scope>NUCLEOTIDE SEQUENCE</scope>
</reference>
<dbReference type="EMBL" id="KF900703">
    <property type="protein sequence ID" value="AIF04252.1"/>
    <property type="molecule type" value="Genomic_DNA"/>
</dbReference>
<evidence type="ECO:0000313" key="2">
    <source>
        <dbReference type="EMBL" id="AIF04252.1"/>
    </source>
</evidence>
<proteinExistence type="predicted"/>
<dbReference type="GO" id="GO:0008146">
    <property type="term" value="F:sulfotransferase activity"/>
    <property type="evidence" value="ECO:0007669"/>
    <property type="project" value="InterPro"/>
</dbReference>
<dbReference type="PANTHER" id="PTHR10605:SF56">
    <property type="entry name" value="BIFUNCTIONAL HEPARAN SULFATE N-DEACETYLASE_N-SULFOTRANSFERASE"/>
    <property type="match status" value="1"/>
</dbReference>
<organism evidence="2">
    <name type="scientific">uncultured marine group II/III euryarchaeote KM3_172_F11</name>
    <dbReference type="NCBI Taxonomy" id="1457929"/>
    <lineage>
        <taxon>Archaea</taxon>
        <taxon>Methanobacteriati</taxon>
        <taxon>Methanobacteriota</taxon>
        <taxon>environmental samples</taxon>
    </lineage>
</organism>